<dbReference type="Proteomes" id="UP000244722">
    <property type="component" value="Unassembled WGS sequence"/>
</dbReference>
<sequence>MAIRMSRGIHNILSSGIDSLGFLFPFSFIRDGFFSPFFFGRVWFEFLAGLVRQFEFGLSRTLICFRVGFICPFLLPFHFPFRCLYFASPSLSALYQVRVASPSPVLSLTGVPLRFLWVVCAIASFPHHFFVFCSLSIF</sequence>
<keyword evidence="1" id="KW-0472">Membrane</keyword>
<keyword evidence="1" id="KW-0812">Transmembrane</keyword>
<evidence type="ECO:0000313" key="3">
    <source>
        <dbReference type="Proteomes" id="UP000244722"/>
    </source>
</evidence>
<accession>A0A2T7A1I9</accession>
<organism evidence="2 3">
    <name type="scientific">Tuber borchii</name>
    <name type="common">White truffle</name>
    <dbReference type="NCBI Taxonomy" id="42251"/>
    <lineage>
        <taxon>Eukaryota</taxon>
        <taxon>Fungi</taxon>
        <taxon>Dikarya</taxon>
        <taxon>Ascomycota</taxon>
        <taxon>Pezizomycotina</taxon>
        <taxon>Pezizomycetes</taxon>
        <taxon>Pezizales</taxon>
        <taxon>Tuberaceae</taxon>
        <taxon>Tuber</taxon>
    </lineage>
</organism>
<evidence type="ECO:0000256" key="1">
    <source>
        <dbReference type="SAM" id="Phobius"/>
    </source>
</evidence>
<evidence type="ECO:0000313" key="2">
    <source>
        <dbReference type="EMBL" id="PUU81598.1"/>
    </source>
</evidence>
<keyword evidence="1" id="KW-1133">Transmembrane helix</keyword>
<keyword evidence="3" id="KW-1185">Reference proteome</keyword>
<feature type="transmembrane region" description="Helical" evidence="1">
    <location>
        <begin position="115"/>
        <end position="137"/>
    </location>
</feature>
<evidence type="ECO:0008006" key="4">
    <source>
        <dbReference type="Google" id="ProtNLM"/>
    </source>
</evidence>
<gene>
    <name evidence="2" type="ORF">B9Z19DRAFT_1076888</name>
</gene>
<dbReference type="EMBL" id="NESQ01000043">
    <property type="protein sequence ID" value="PUU81598.1"/>
    <property type="molecule type" value="Genomic_DNA"/>
</dbReference>
<dbReference type="AlphaFoldDB" id="A0A2T7A1I9"/>
<comment type="caution">
    <text evidence="2">The sequence shown here is derived from an EMBL/GenBank/DDBJ whole genome shotgun (WGS) entry which is preliminary data.</text>
</comment>
<reference evidence="2 3" key="1">
    <citation type="submission" date="2017-04" db="EMBL/GenBank/DDBJ databases">
        <title>Draft genome sequence of Tuber borchii Vittad., a whitish edible truffle.</title>
        <authorList>
            <consortium name="DOE Joint Genome Institute"/>
            <person name="Murat C."/>
            <person name="Kuo A."/>
            <person name="Barry K.W."/>
            <person name="Clum A."/>
            <person name="Dockter R.B."/>
            <person name="Fauchery L."/>
            <person name="Iotti M."/>
            <person name="Kohler A."/>
            <person name="Labutti K."/>
            <person name="Lindquist E.A."/>
            <person name="Lipzen A."/>
            <person name="Ohm R.A."/>
            <person name="Wang M."/>
            <person name="Grigoriev I.V."/>
            <person name="Zambonelli A."/>
            <person name="Martin F.M."/>
        </authorList>
    </citation>
    <scope>NUCLEOTIDE SEQUENCE [LARGE SCALE GENOMIC DNA]</scope>
    <source>
        <strain evidence="2 3">Tbo3840</strain>
    </source>
</reference>
<protein>
    <recommendedName>
        <fullName evidence="4">Transmembrane protein</fullName>
    </recommendedName>
</protein>
<feature type="transmembrane region" description="Helical" evidence="1">
    <location>
        <begin position="63"/>
        <end position="81"/>
    </location>
</feature>
<proteinExistence type="predicted"/>
<name>A0A2T7A1I9_TUBBO</name>